<evidence type="ECO:0000256" key="2">
    <source>
        <dbReference type="SAM" id="Phobius"/>
    </source>
</evidence>
<keyword evidence="4" id="KW-1185">Reference proteome</keyword>
<keyword evidence="3" id="KW-0614">Plasmid</keyword>
<sequence>MTAPPSKDHATSRPHDVLDTAIGTAKAGGRLDIVDRLSEARGLLCGPSVTVQVAGGAQQGRASMAAALLRAGSGPPRITIAETGDAGLAEAVDVVVFIATAEQVLSASEVDQLSALRHRSPTVVFALTETDRHPDWPDVLQADLELLRSADVSDTHFAVSVDQHARALSEDDPALATTSGIPALAEWLLDLAEHAELGAARAVAEHVLDAVAEMEATSAPRPRRPAPAETAPGPAGRGRWAQVLGDGFGAVSSDVDFDLRSRVRTVVAEAERAIDESDPARDWDAMHTWLRERLDYEGRQTRALLASRTAEVAAAVGAEVGGPALQPVDPPAVPDLFGKLPPREPPAGKGRPLAARGRSLVMSGYGGLMMALVLPRFAGIHLPIGIVVGAALLAALLMGGAAMSGERKRQLDARRSRAKSLARNCADGFLLGATKYTRDAVRTAQQHLRDESAARTAELRRVASPEPDRPRVTTELATLRHHALTLLTRSA</sequence>
<evidence type="ECO:0000313" key="4">
    <source>
        <dbReference type="Proteomes" id="UP001299970"/>
    </source>
</evidence>
<dbReference type="RefSeq" id="WP_241034305.1">
    <property type="nucleotide sequence ID" value="NZ_BAAAJF010000034.1"/>
</dbReference>
<organism evidence="3 4">
    <name type="scientific">Pseudonocardia alaniniphila</name>
    <dbReference type="NCBI Taxonomy" id="75291"/>
    <lineage>
        <taxon>Bacteria</taxon>
        <taxon>Bacillati</taxon>
        <taxon>Actinomycetota</taxon>
        <taxon>Actinomycetes</taxon>
        <taxon>Pseudonocardiales</taxon>
        <taxon>Pseudonocardiaceae</taxon>
        <taxon>Pseudonocardia</taxon>
    </lineage>
</organism>
<feature type="region of interest" description="Disordered" evidence="1">
    <location>
        <begin position="215"/>
        <end position="238"/>
    </location>
</feature>
<reference evidence="3 4" key="1">
    <citation type="submission" date="2022-03" db="EMBL/GenBank/DDBJ databases">
        <title>Pseudonocardia alaer sp. nov., a novel actinomycete isolated from reed forest soil.</title>
        <authorList>
            <person name="Wang L."/>
        </authorList>
    </citation>
    <scope>NUCLEOTIDE SEQUENCE [LARGE SCALE GENOMIC DNA]</scope>
    <source>
        <strain evidence="3 4">Y-16303</strain>
        <plasmid evidence="3">unnamed</plasmid>
    </source>
</reference>
<geneLocation type="plasmid" evidence="3">
    <name>unnamed</name>
</geneLocation>
<keyword evidence="2" id="KW-0472">Membrane</keyword>
<protein>
    <recommendedName>
        <fullName evidence="5">Dynamin family protein</fullName>
    </recommendedName>
</protein>
<evidence type="ECO:0008006" key="5">
    <source>
        <dbReference type="Google" id="ProtNLM"/>
    </source>
</evidence>
<accession>A0ABS9T7D7</accession>
<feature type="transmembrane region" description="Helical" evidence="2">
    <location>
        <begin position="384"/>
        <end position="405"/>
    </location>
</feature>
<evidence type="ECO:0000313" key="3">
    <source>
        <dbReference type="EMBL" id="MCH6164445.1"/>
    </source>
</evidence>
<feature type="compositionally biased region" description="Low complexity" evidence="1">
    <location>
        <begin position="227"/>
        <end position="238"/>
    </location>
</feature>
<comment type="caution">
    <text evidence="3">The sequence shown here is derived from an EMBL/GenBank/DDBJ whole genome shotgun (WGS) entry which is preliminary data.</text>
</comment>
<proteinExistence type="predicted"/>
<feature type="region of interest" description="Disordered" evidence="1">
    <location>
        <begin position="449"/>
        <end position="471"/>
    </location>
</feature>
<name>A0ABS9T7D7_9PSEU</name>
<dbReference type="EMBL" id="JAKXMK010000002">
    <property type="protein sequence ID" value="MCH6164445.1"/>
    <property type="molecule type" value="Genomic_DNA"/>
</dbReference>
<keyword evidence="2" id="KW-0812">Transmembrane</keyword>
<evidence type="ECO:0000256" key="1">
    <source>
        <dbReference type="SAM" id="MobiDB-lite"/>
    </source>
</evidence>
<keyword evidence="2" id="KW-1133">Transmembrane helix</keyword>
<dbReference type="Proteomes" id="UP001299970">
    <property type="component" value="Unassembled WGS sequence"/>
</dbReference>
<gene>
    <name evidence="3" type="ORF">MMF94_02020</name>
</gene>